<evidence type="ECO:0000256" key="1">
    <source>
        <dbReference type="SAM" id="Phobius"/>
    </source>
</evidence>
<sequence length="202" mass="23298">MKRQALAFVLQLHICFAVSAMVQNKLDWHFLSLGDKSDLNTYAQCSLPCYRTRSKLKIAFVPHIREEIHHGYRHQKEKKTYFQRRTALRNKVWSPTSRHRRGYDAPNVYCCVQSDYPLAVLMAIRSEDEEQETYYSEEVTFTDEEMQEIEDGAPPTSVVILQLLGINGFTYILGALIVFFLSCNQLLGPGWLGQLLGLEGKF</sequence>
<evidence type="ECO:0000256" key="2">
    <source>
        <dbReference type="SAM" id="SignalP"/>
    </source>
</evidence>
<evidence type="ECO:0008006" key="4">
    <source>
        <dbReference type="Google" id="ProtNLM"/>
    </source>
</evidence>
<proteinExistence type="predicted"/>
<accession>A0A7S1BRE8</accession>
<dbReference type="AlphaFoldDB" id="A0A7S1BRE8"/>
<reference evidence="3" key="1">
    <citation type="submission" date="2021-01" db="EMBL/GenBank/DDBJ databases">
        <authorList>
            <person name="Corre E."/>
            <person name="Pelletier E."/>
            <person name="Niang G."/>
            <person name="Scheremetjew M."/>
            <person name="Finn R."/>
            <person name="Kale V."/>
            <person name="Holt S."/>
            <person name="Cochrane G."/>
            <person name="Meng A."/>
            <person name="Brown T."/>
            <person name="Cohen L."/>
        </authorList>
    </citation>
    <scope>NUCLEOTIDE SEQUENCE</scope>
    <source>
        <strain evidence="3">308</strain>
    </source>
</reference>
<keyword evidence="1" id="KW-0812">Transmembrane</keyword>
<gene>
    <name evidence="3" type="ORF">CHYS00102_LOCUS21460</name>
</gene>
<keyword evidence="1" id="KW-1133">Transmembrane helix</keyword>
<feature type="signal peptide" evidence="2">
    <location>
        <begin position="1"/>
        <end position="20"/>
    </location>
</feature>
<keyword evidence="1" id="KW-0472">Membrane</keyword>
<feature type="chain" id="PRO_5030604869" description="Transmembrane 9 superfamily member" evidence="2">
    <location>
        <begin position="21"/>
        <end position="202"/>
    </location>
</feature>
<keyword evidence="2" id="KW-0732">Signal</keyword>
<organism evidence="3">
    <name type="scientific">Corethron hystrix</name>
    <dbReference type="NCBI Taxonomy" id="216773"/>
    <lineage>
        <taxon>Eukaryota</taxon>
        <taxon>Sar</taxon>
        <taxon>Stramenopiles</taxon>
        <taxon>Ochrophyta</taxon>
        <taxon>Bacillariophyta</taxon>
        <taxon>Coscinodiscophyceae</taxon>
        <taxon>Corethrophycidae</taxon>
        <taxon>Corethrales</taxon>
        <taxon>Corethraceae</taxon>
        <taxon>Corethron</taxon>
    </lineage>
</organism>
<name>A0A7S1BRE8_9STRA</name>
<protein>
    <recommendedName>
        <fullName evidence="4">Transmembrane 9 superfamily member</fullName>
    </recommendedName>
</protein>
<evidence type="ECO:0000313" key="3">
    <source>
        <dbReference type="EMBL" id="CAD8894247.1"/>
    </source>
</evidence>
<feature type="transmembrane region" description="Helical" evidence="1">
    <location>
        <begin position="159"/>
        <end position="181"/>
    </location>
</feature>
<dbReference type="EMBL" id="HBFR01029497">
    <property type="protein sequence ID" value="CAD8894247.1"/>
    <property type="molecule type" value="Transcribed_RNA"/>
</dbReference>